<sequence>MRRSLFSLILRTRVSSSFLVITGIFLALAVFVITISIPTARPISSEFPVFLGIFSFISLIVMIGTALILKKSDFDFLFTSPIPARRLSLDFFLAALVINSMYAFFLMYFLPSLEYPAFLIPAAIDLWLVMMINVSIAALMRKLKIRNRLMAIGFILIWYLLPGFIRFPYSPTSTFAGYPVYGTVIDVVLAASLVLYNIMYPPRISYYYRSVTPRTSNIRRSISFAGTSPIGAIYRFNLKMVGGASTLRVGAVSRNYTGRINTGLAVWMSIAVAALYGIAFIFIPKSLRSIIEIYYILYGIAIYPLMRGVGWIQTERIWLALMSLPATVYFRHMALAKAISTIIILMPLIIVNMILFLILREYLFAEMAVMTLAVSPSVLILGFYLAGFVNPYQIIDIGELPPSSRYSGRNFVVGFVIAPVTVVTILSVFIPGLYLYASVSFIAVAAVLIAIPGVQNRLKRAILSHNLL</sequence>
<feature type="transmembrane region" description="Helical" evidence="1">
    <location>
        <begin position="334"/>
        <end position="358"/>
    </location>
</feature>
<dbReference type="Proteomes" id="UP000001024">
    <property type="component" value="Chromosome"/>
</dbReference>
<feature type="transmembrane region" description="Helical" evidence="1">
    <location>
        <begin position="410"/>
        <end position="430"/>
    </location>
</feature>
<gene>
    <name evidence="2" type="ordered locus">Ta0232</name>
</gene>
<feature type="transmembrane region" description="Helical" evidence="1">
    <location>
        <begin position="436"/>
        <end position="454"/>
    </location>
</feature>
<protein>
    <submittedName>
        <fullName evidence="2">Hypothetical membrane protein</fullName>
    </submittedName>
</protein>
<keyword evidence="3" id="KW-1185">Reference proteome</keyword>
<dbReference type="InParanoid" id="Q9HLJ6"/>
<dbReference type="PaxDb" id="273075-Ta0232"/>
<dbReference type="EMBL" id="AL445063">
    <property type="protein sequence ID" value="CAC11377.1"/>
    <property type="molecule type" value="Genomic_DNA"/>
</dbReference>
<keyword evidence="1" id="KW-0812">Transmembrane</keyword>
<dbReference type="KEGG" id="tac:Ta0232"/>
<feature type="transmembrane region" description="Helical" evidence="1">
    <location>
        <begin position="264"/>
        <end position="283"/>
    </location>
</feature>
<dbReference type="RefSeq" id="WP_010900660.1">
    <property type="nucleotide sequence ID" value="NC_002578.1"/>
</dbReference>
<dbReference type="OrthoDB" id="42398at2157"/>
<dbReference type="eggNOG" id="arCOG03849">
    <property type="taxonomic scope" value="Archaea"/>
</dbReference>
<feature type="transmembrane region" description="Helical" evidence="1">
    <location>
        <begin position="364"/>
        <end position="389"/>
    </location>
</feature>
<keyword evidence="1" id="KW-1133">Transmembrane helix</keyword>
<proteinExistence type="predicted"/>
<feature type="transmembrane region" description="Helical" evidence="1">
    <location>
        <begin position="295"/>
        <end position="313"/>
    </location>
</feature>
<feature type="transmembrane region" description="Helical" evidence="1">
    <location>
        <begin position="12"/>
        <end position="37"/>
    </location>
</feature>
<feature type="transmembrane region" description="Helical" evidence="1">
    <location>
        <begin position="175"/>
        <end position="199"/>
    </location>
</feature>
<evidence type="ECO:0000313" key="3">
    <source>
        <dbReference type="Proteomes" id="UP000001024"/>
    </source>
</evidence>
<reference evidence="2 3" key="1">
    <citation type="journal article" date="2000" name="Nature">
        <title>The genome sequence of the thermoacidophilic scavenger Thermoplasma acidophilum.</title>
        <authorList>
            <person name="Ruepp A."/>
            <person name="Graml W."/>
            <person name="Santos-Martinez M.L."/>
            <person name="Koretke K.K."/>
            <person name="Volker C."/>
            <person name="Mewes H.W."/>
            <person name="Frishman D."/>
            <person name="Stocker S."/>
            <person name="Lupas A.N."/>
            <person name="Baumeister W."/>
        </authorList>
    </citation>
    <scope>NUCLEOTIDE SEQUENCE [LARGE SCALE GENOMIC DNA]</scope>
    <source>
        <strain evidence="3">ATCC 25905 / DSM 1728 / JCM 9062 / NBRC 15155 / AMRC-C165</strain>
    </source>
</reference>
<dbReference type="HOGENOM" id="CLU_583460_0_0_2"/>
<feature type="transmembrane region" description="Helical" evidence="1">
    <location>
        <begin position="115"/>
        <end position="137"/>
    </location>
</feature>
<evidence type="ECO:0000256" key="1">
    <source>
        <dbReference type="SAM" id="Phobius"/>
    </source>
</evidence>
<organism evidence="2 3">
    <name type="scientific">Thermoplasma acidophilum (strain ATCC 25905 / DSM 1728 / JCM 9062 / NBRC 15155 / AMRC-C165)</name>
    <dbReference type="NCBI Taxonomy" id="273075"/>
    <lineage>
        <taxon>Archaea</taxon>
        <taxon>Methanobacteriati</taxon>
        <taxon>Thermoplasmatota</taxon>
        <taxon>Thermoplasmata</taxon>
        <taxon>Thermoplasmatales</taxon>
        <taxon>Thermoplasmataceae</taxon>
        <taxon>Thermoplasma</taxon>
    </lineage>
</organism>
<evidence type="ECO:0000313" key="2">
    <source>
        <dbReference type="EMBL" id="CAC11377.1"/>
    </source>
</evidence>
<dbReference type="EnsemblBacteria" id="CAC11377">
    <property type="protein sequence ID" value="CAC11377"/>
    <property type="gene ID" value="CAC11377"/>
</dbReference>
<feature type="transmembrane region" description="Helical" evidence="1">
    <location>
        <begin position="49"/>
        <end position="69"/>
    </location>
</feature>
<feature type="transmembrane region" description="Helical" evidence="1">
    <location>
        <begin position="89"/>
        <end position="109"/>
    </location>
</feature>
<keyword evidence="1" id="KW-0472">Membrane</keyword>
<name>Q9HLJ6_THEAC</name>
<accession>Q9HLJ6</accession>
<dbReference type="AlphaFoldDB" id="Q9HLJ6"/>
<feature type="transmembrane region" description="Helical" evidence="1">
    <location>
        <begin position="149"/>
        <end position="169"/>
    </location>
</feature>